<feature type="non-terminal residue" evidence="1">
    <location>
        <position position="314"/>
    </location>
</feature>
<name>A0ACB8Q3M4_9AGAM</name>
<accession>A0ACB8Q3M4</accession>
<reference evidence="1" key="1">
    <citation type="submission" date="2021-02" db="EMBL/GenBank/DDBJ databases">
        <authorList>
            <consortium name="DOE Joint Genome Institute"/>
            <person name="Ahrendt S."/>
            <person name="Looney B.P."/>
            <person name="Miyauchi S."/>
            <person name="Morin E."/>
            <person name="Drula E."/>
            <person name="Courty P.E."/>
            <person name="Chicoki N."/>
            <person name="Fauchery L."/>
            <person name="Kohler A."/>
            <person name="Kuo A."/>
            <person name="Labutti K."/>
            <person name="Pangilinan J."/>
            <person name="Lipzen A."/>
            <person name="Riley R."/>
            <person name="Andreopoulos W."/>
            <person name="He G."/>
            <person name="Johnson J."/>
            <person name="Barry K.W."/>
            <person name="Grigoriev I.V."/>
            <person name="Nagy L."/>
            <person name="Hibbett D."/>
            <person name="Henrissat B."/>
            <person name="Matheny P.B."/>
            <person name="Labbe J."/>
            <person name="Martin F."/>
        </authorList>
    </citation>
    <scope>NUCLEOTIDE SEQUENCE</scope>
    <source>
        <strain evidence="1">EC-137</strain>
    </source>
</reference>
<dbReference type="EMBL" id="MU274823">
    <property type="protein sequence ID" value="KAI0026323.1"/>
    <property type="molecule type" value="Genomic_DNA"/>
</dbReference>
<sequence>MAISNFETRNPERSKNGVTANKATAIKRKRDQGKPKFAQQQQQLQCQSGSSGSSSADNKDKGKTKRGKRGSGKGKADKAHSAGETSHIANMVLTPAVHDERMHRPVTQPPSTRFRMTFPDLAHAIRLGREIGVAVTAENLRELLDVINRDTPVDPLSSEERETACQLMKEINTFRPPLADRISEHRTSSPLAASNGGIFDDDLIEEIERQPKRRRTPDFGCVPPASEQHGDPIVDKIDFETRIAELDARPGMSSSTTTTHAHKERYGPVDALWLDTVNEANPPMSSDSNPIGLFGTPLGSTPGTPISLGDEEQD</sequence>
<proteinExistence type="predicted"/>
<comment type="caution">
    <text evidence="1">The sequence shown here is derived from an EMBL/GenBank/DDBJ whole genome shotgun (WGS) entry which is preliminary data.</text>
</comment>
<reference evidence="1" key="2">
    <citation type="journal article" date="2022" name="New Phytol.">
        <title>Evolutionary transition to the ectomycorrhizal habit in the genomes of a hyperdiverse lineage of mushroom-forming fungi.</title>
        <authorList>
            <person name="Looney B."/>
            <person name="Miyauchi S."/>
            <person name="Morin E."/>
            <person name="Drula E."/>
            <person name="Courty P.E."/>
            <person name="Kohler A."/>
            <person name="Kuo A."/>
            <person name="LaButti K."/>
            <person name="Pangilinan J."/>
            <person name="Lipzen A."/>
            <person name="Riley R."/>
            <person name="Andreopoulos W."/>
            <person name="He G."/>
            <person name="Johnson J."/>
            <person name="Nolan M."/>
            <person name="Tritt A."/>
            <person name="Barry K.W."/>
            <person name="Grigoriev I.V."/>
            <person name="Nagy L.G."/>
            <person name="Hibbett D."/>
            <person name="Henrissat B."/>
            <person name="Matheny P.B."/>
            <person name="Labbe J."/>
            <person name="Martin F.M."/>
        </authorList>
    </citation>
    <scope>NUCLEOTIDE SEQUENCE</scope>
    <source>
        <strain evidence="1">EC-137</strain>
    </source>
</reference>
<dbReference type="Proteomes" id="UP000814128">
    <property type="component" value="Unassembled WGS sequence"/>
</dbReference>
<evidence type="ECO:0000313" key="2">
    <source>
        <dbReference type="Proteomes" id="UP000814128"/>
    </source>
</evidence>
<keyword evidence="2" id="KW-1185">Reference proteome</keyword>
<protein>
    <submittedName>
        <fullName evidence="1">Uncharacterized protein</fullName>
    </submittedName>
</protein>
<organism evidence="1 2">
    <name type="scientific">Vararia minispora EC-137</name>
    <dbReference type="NCBI Taxonomy" id="1314806"/>
    <lineage>
        <taxon>Eukaryota</taxon>
        <taxon>Fungi</taxon>
        <taxon>Dikarya</taxon>
        <taxon>Basidiomycota</taxon>
        <taxon>Agaricomycotina</taxon>
        <taxon>Agaricomycetes</taxon>
        <taxon>Russulales</taxon>
        <taxon>Lachnocladiaceae</taxon>
        <taxon>Vararia</taxon>
    </lineage>
</organism>
<gene>
    <name evidence="1" type="ORF">K488DRAFT_92849</name>
</gene>
<evidence type="ECO:0000313" key="1">
    <source>
        <dbReference type="EMBL" id="KAI0026323.1"/>
    </source>
</evidence>